<dbReference type="Gene3D" id="3.30.565.10">
    <property type="entry name" value="Histidine kinase-like ATPase, C-terminal domain"/>
    <property type="match status" value="1"/>
</dbReference>
<sequence length="219" mass="24141">MVALTDGVIERSDGTGTMLGIDGLGKVELPPHLDGLMPFILLDLLDRSNFSRIEDDMLILALGFSEQIAPGARESLVRAIPQNMRLAAQLSAAAGALTERVYGDSRLAYYAELVTGEFLNNIIVHAFDNAQRLTPKIFYRLTLYDDRIVAAFIDRGKPWDYIAGTSGFGEESVDALYDLAQAGRGMRIIEEIVDRIERHRIGSLNVTHFVLSVDLAAEE</sequence>
<organism evidence="2">
    <name type="scientific">bioreactor metagenome</name>
    <dbReference type="NCBI Taxonomy" id="1076179"/>
    <lineage>
        <taxon>unclassified sequences</taxon>
        <taxon>metagenomes</taxon>
        <taxon>ecological metagenomes</taxon>
    </lineage>
</organism>
<gene>
    <name evidence="2" type="ORF">SDC9_127161</name>
</gene>
<dbReference type="InterPro" id="IPR036890">
    <property type="entry name" value="HATPase_C_sf"/>
</dbReference>
<dbReference type="CDD" id="cd16936">
    <property type="entry name" value="HATPase_RsbW-like"/>
    <property type="match status" value="1"/>
</dbReference>
<evidence type="ECO:0000259" key="1">
    <source>
        <dbReference type="Pfam" id="PF13581"/>
    </source>
</evidence>
<comment type="caution">
    <text evidence="2">The sequence shown here is derived from an EMBL/GenBank/DDBJ whole genome shotgun (WGS) entry which is preliminary data.</text>
</comment>
<proteinExistence type="predicted"/>
<feature type="domain" description="Histidine kinase/HSP90-like ATPase" evidence="1">
    <location>
        <begin position="85"/>
        <end position="205"/>
    </location>
</feature>
<dbReference type="AlphaFoldDB" id="A0A645CT92"/>
<accession>A0A645CT92</accession>
<evidence type="ECO:0000313" key="2">
    <source>
        <dbReference type="EMBL" id="MPM80115.1"/>
    </source>
</evidence>
<name>A0A645CT92_9ZZZZ</name>
<dbReference type="EMBL" id="VSSQ01029828">
    <property type="protein sequence ID" value="MPM80115.1"/>
    <property type="molecule type" value="Genomic_DNA"/>
</dbReference>
<dbReference type="Pfam" id="PF13581">
    <property type="entry name" value="HATPase_c_2"/>
    <property type="match status" value="1"/>
</dbReference>
<reference evidence="2" key="1">
    <citation type="submission" date="2019-08" db="EMBL/GenBank/DDBJ databases">
        <authorList>
            <person name="Kucharzyk K."/>
            <person name="Murdoch R.W."/>
            <person name="Higgins S."/>
            <person name="Loffler F."/>
        </authorList>
    </citation>
    <scope>NUCLEOTIDE SEQUENCE</scope>
</reference>
<protein>
    <recommendedName>
        <fullName evidence="1">Histidine kinase/HSP90-like ATPase domain-containing protein</fullName>
    </recommendedName>
</protein>
<dbReference type="InterPro" id="IPR003594">
    <property type="entry name" value="HATPase_dom"/>
</dbReference>